<organism evidence="5 6">
    <name type="scientific">Panacagrimonas perspica</name>
    <dbReference type="NCBI Taxonomy" id="381431"/>
    <lineage>
        <taxon>Bacteria</taxon>
        <taxon>Pseudomonadati</taxon>
        <taxon>Pseudomonadota</taxon>
        <taxon>Gammaproteobacteria</taxon>
        <taxon>Nevskiales</taxon>
        <taxon>Nevskiaceae</taxon>
        <taxon>Panacagrimonas</taxon>
    </lineage>
</organism>
<name>A0A4V3F6Z1_9GAMM</name>
<keyword evidence="6" id="KW-1185">Reference proteome</keyword>
<evidence type="ECO:0000313" key="6">
    <source>
        <dbReference type="Proteomes" id="UP000295341"/>
    </source>
</evidence>
<dbReference type="GO" id="GO:0003700">
    <property type="term" value="F:DNA-binding transcription factor activity"/>
    <property type="evidence" value="ECO:0007669"/>
    <property type="project" value="InterPro"/>
</dbReference>
<dbReference type="GO" id="GO:0000976">
    <property type="term" value="F:transcription cis-regulatory region binding"/>
    <property type="evidence" value="ECO:0007669"/>
    <property type="project" value="TreeGrafter"/>
</dbReference>
<dbReference type="Pfam" id="PF12833">
    <property type="entry name" value="HTH_18"/>
    <property type="match status" value="1"/>
</dbReference>
<dbReference type="PANTHER" id="PTHR47894">
    <property type="entry name" value="HTH-TYPE TRANSCRIPTIONAL REGULATOR GADX"/>
    <property type="match status" value="1"/>
</dbReference>
<evidence type="ECO:0000256" key="3">
    <source>
        <dbReference type="ARBA" id="ARBA00023163"/>
    </source>
</evidence>
<proteinExistence type="predicted"/>
<dbReference type="Gene3D" id="1.10.10.60">
    <property type="entry name" value="Homeodomain-like"/>
    <property type="match status" value="1"/>
</dbReference>
<dbReference type="OrthoDB" id="9816461at2"/>
<feature type="domain" description="HTH araC/xylS-type" evidence="4">
    <location>
        <begin position="237"/>
        <end position="338"/>
    </location>
</feature>
<dbReference type="Proteomes" id="UP000295341">
    <property type="component" value="Unassembled WGS sequence"/>
</dbReference>
<sequence length="346" mass="38522">MSTASPYLPARYYALLLTRLVQWGVDVPALLRDAQIDPATLASPDGRFRPEQVDRLVVLATERSGRTDLGFELGRLLKLSSHDILGYGMLSSPTVDQALKLVSRYFSLITPTYTLRYRCDDKIAEALVLPQLALSARVREVHLEAIAVAFYEHVRSLLSGDLPACNIYLSFEAPAHVARYRELGAAVVHFGQQNLPGARIVLERDVVMRPLAMADDNALRLARSRCDALLSQITQGARLSDWVQMMLREAADGQPKLEELAQILNLSARTLERRLADEQSSFRDLGRRARYERACELLRGGRLSITQIAYQLGYTDVANFTRAFRREAGMSPSAFVTGAELSSSIP</sequence>
<evidence type="ECO:0000313" key="5">
    <source>
        <dbReference type="EMBL" id="TDU31286.1"/>
    </source>
</evidence>
<dbReference type="SUPFAM" id="SSF46689">
    <property type="entry name" value="Homeodomain-like"/>
    <property type="match status" value="1"/>
</dbReference>
<dbReference type="PRINTS" id="PR00032">
    <property type="entry name" value="HTHARAC"/>
</dbReference>
<evidence type="ECO:0000256" key="1">
    <source>
        <dbReference type="ARBA" id="ARBA00023015"/>
    </source>
</evidence>
<evidence type="ECO:0000259" key="4">
    <source>
        <dbReference type="PROSITE" id="PS01124"/>
    </source>
</evidence>
<dbReference type="RefSeq" id="WP_136249379.1">
    <property type="nucleotide sequence ID" value="NZ_MWIN01000014.1"/>
</dbReference>
<evidence type="ECO:0000256" key="2">
    <source>
        <dbReference type="ARBA" id="ARBA00023125"/>
    </source>
</evidence>
<reference evidence="5 6" key="1">
    <citation type="submission" date="2019-03" db="EMBL/GenBank/DDBJ databases">
        <title>Genomic Encyclopedia of Type Strains, Phase IV (KMG-IV): sequencing the most valuable type-strain genomes for metagenomic binning, comparative biology and taxonomic classification.</title>
        <authorList>
            <person name="Goeker M."/>
        </authorList>
    </citation>
    <scope>NUCLEOTIDE SEQUENCE [LARGE SCALE GENOMIC DNA]</scope>
    <source>
        <strain evidence="5 6">DSM 26377</strain>
    </source>
</reference>
<comment type="caution">
    <text evidence="5">The sequence shown here is derived from an EMBL/GenBank/DDBJ whole genome shotgun (WGS) entry which is preliminary data.</text>
</comment>
<dbReference type="SMART" id="SM00342">
    <property type="entry name" value="HTH_ARAC"/>
    <property type="match status" value="1"/>
</dbReference>
<dbReference type="InterPro" id="IPR009057">
    <property type="entry name" value="Homeodomain-like_sf"/>
</dbReference>
<dbReference type="InterPro" id="IPR018060">
    <property type="entry name" value="HTH_AraC"/>
</dbReference>
<dbReference type="InterPro" id="IPR020449">
    <property type="entry name" value="Tscrpt_reg_AraC-type_HTH"/>
</dbReference>
<dbReference type="InterPro" id="IPR032687">
    <property type="entry name" value="AraC-type_N"/>
</dbReference>
<gene>
    <name evidence="5" type="ORF">DFR24_0650</name>
</gene>
<keyword evidence="1" id="KW-0805">Transcription regulation</keyword>
<dbReference type="Pfam" id="PF12625">
    <property type="entry name" value="Arabinose_bd"/>
    <property type="match status" value="1"/>
</dbReference>
<accession>A0A4V3F6Z1</accession>
<keyword evidence="2" id="KW-0238">DNA-binding</keyword>
<dbReference type="AlphaFoldDB" id="A0A4V3F6Z1"/>
<dbReference type="EMBL" id="SOBT01000008">
    <property type="protein sequence ID" value="TDU31286.1"/>
    <property type="molecule type" value="Genomic_DNA"/>
</dbReference>
<dbReference type="PROSITE" id="PS01124">
    <property type="entry name" value="HTH_ARAC_FAMILY_2"/>
    <property type="match status" value="1"/>
</dbReference>
<dbReference type="GO" id="GO:0005829">
    <property type="term" value="C:cytosol"/>
    <property type="evidence" value="ECO:0007669"/>
    <property type="project" value="TreeGrafter"/>
</dbReference>
<keyword evidence="3" id="KW-0804">Transcription</keyword>
<dbReference type="PANTHER" id="PTHR47894:SF1">
    <property type="entry name" value="HTH-TYPE TRANSCRIPTIONAL REGULATOR VQSM"/>
    <property type="match status" value="1"/>
</dbReference>
<protein>
    <submittedName>
        <fullName evidence="5">AraC family transcriptional regulator</fullName>
    </submittedName>
</protein>